<dbReference type="EMBL" id="MHQI01000015">
    <property type="protein sequence ID" value="OHA00433.1"/>
    <property type="molecule type" value="Genomic_DNA"/>
</dbReference>
<dbReference type="Pfam" id="PF13489">
    <property type="entry name" value="Methyltransf_23"/>
    <property type="match status" value="1"/>
</dbReference>
<gene>
    <name evidence="1" type="ORF">A3C07_01100</name>
</gene>
<evidence type="ECO:0000313" key="1">
    <source>
        <dbReference type="EMBL" id="OHA00433.1"/>
    </source>
</evidence>
<dbReference type="AlphaFoldDB" id="A0A1G2KLV8"/>
<protein>
    <recommendedName>
        <fullName evidence="3">Methyltransferase domain-containing protein</fullName>
    </recommendedName>
</protein>
<dbReference type="Gene3D" id="3.40.50.150">
    <property type="entry name" value="Vaccinia Virus protein VP39"/>
    <property type="match status" value="1"/>
</dbReference>
<dbReference type="PANTHER" id="PTHR43861:SF1">
    <property type="entry name" value="TRANS-ACONITATE 2-METHYLTRANSFERASE"/>
    <property type="match status" value="1"/>
</dbReference>
<proteinExistence type="predicted"/>
<dbReference type="InterPro" id="IPR029063">
    <property type="entry name" value="SAM-dependent_MTases_sf"/>
</dbReference>
<reference evidence="1 2" key="1">
    <citation type="journal article" date="2016" name="Nat. Commun.">
        <title>Thousands of microbial genomes shed light on interconnected biogeochemical processes in an aquifer system.</title>
        <authorList>
            <person name="Anantharaman K."/>
            <person name="Brown C.T."/>
            <person name="Hug L.A."/>
            <person name="Sharon I."/>
            <person name="Castelle C.J."/>
            <person name="Probst A.J."/>
            <person name="Thomas B.C."/>
            <person name="Singh A."/>
            <person name="Wilkins M.J."/>
            <person name="Karaoz U."/>
            <person name="Brodie E.L."/>
            <person name="Williams K.H."/>
            <person name="Hubbard S.S."/>
            <person name="Banfield J.F."/>
        </authorList>
    </citation>
    <scope>NUCLEOTIDE SEQUENCE [LARGE SCALE GENOMIC DNA]</scope>
</reference>
<dbReference type="STRING" id="1802270.A3C07_01100"/>
<comment type="caution">
    <text evidence="1">The sequence shown here is derived from an EMBL/GenBank/DDBJ whole genome shotgun (WGS) entry which is preliminary data.</text>
</comment>
<dbReference type="CDD" id="cd02440">
    <property type="entry name" value="AdoMet_MTases"/>
    <property type="match status" value="1"/>
</dbReference>
<sequence length="206" mass="23213">MNGISQINEATYDALASEYEGKSALREAFNAEVVKRFLPFIKTGNEILDIGCAVGLDLSIFDARGFSATGIELSSKMASFAQKRNPRADVIVGDFMEVKFNKQFDGVYAQSFIHLFPKAESLDVLKKIKDILKDGGVAHITTSKSGVSGEGFVEKSDYEGNLKHFRKFWKRKELEEALINTGFNTAHYYEIEDPFEKEWMVFIVKK</sequence>
<dbReference type="PANTHER" id="PTHR43861">
    <property type="entry name" value="TRANS-ACONITATE 2-METHYLTRANSFERASE-RELATED"/>
    <property type="match status" value="1"/>
</dbReference>
<accession>A0A1G2KLV8</accession>
<dbReference type="SUPFAM" id="SSF53335">
    <property type="entry name" value="S-adenosyl-L-methionine-dependent methyltransferases"/>
    <property type="match status" value="1"/>
</dbReference>
<dbReference type="Proteomes" id="UP000179023">
    <property type="component" value="Unassembled WGS sequence"/>
</dbReference>
<name>A0A1G2KLV8_9BACT</name>
<organism evidence="1 2">
    <name type="scientific">Candidatus Sungbacteria bacterium RIFCSPHIGHO2_02_FULL_47_11</name>
    <dbReference type="NCBI Taxonomy" id="1802270"/>
    <lineage>
        <taxon>Bacteria</taxon>
        <taxon>Candidatus Sungiibacteriota</taxon>
    </lineage>
</organism>
<evidence type="ECO:0000313" key="2">
    <source>
        <dbReference type="Proteomes" id="UP000179023"/>
    </source>
</evidence>
<evidence type="ECO:0008006" key="3">
    <source>
        <dbReference type="Google" id="ProtNLM"/>
    </source>
</evidence>